<dbReference type="Proteomes" id="UP000031972">
    <property type="component" value="Unassembled WGS sequence"/>
</dbReference>
<protein>
    <submittedName>
        <fullName evidence="1">Uncharacterized protein</fullName>
    </submittedName>
</protein>
<proteinExistence type="predicted"/>
<dbReference type="AlphaFoldDB" id="A0A0C2R882"/>
<reference evidence="1 2" key="1">
    <citation type="submission" date="2015-01" db="EMBL/GenBank/DDBJ databases">
        <title>Jeotgalibacillus campisalis genome sequencing.</title>
        <authorList>
            <person name="Goh K.M."/>
            <person name="Chan K.-G."/>
            <person name="Yaakop A.S."/>
            <person name="Ee R."/>
            <person name="Gan H.M."/>
            <person name="Chan C.S."/>
        </authorList>
    </citation>
    <scope>NUCLEOTIDE SEQUENCE [LARGE SCALE GENOMIC DNA]</scope>
    <source>
        <strain evidence="1 2">SF-57</strain>
    </source>
</reference>
<keyword evidence="2" id="KW-1185">Reference proteome</keyword>
<gene>
    <name evidence="1" type="ORF">KR50_31000</name>
</gene>
<comment type="caution">
    <text evidence="1">The sequence shown here is derived from an EMBL/GenBank/DDBJ whole genome shotgun (WGS) entry which is preliminary data.</text>
</comment>
<accession>A0A0C2R882</accession>
<evidence type="ECO:0000313" key="1">
    <source>
        <dbReference type="EMBL" id="KIL46425.1"/>
    </source>
</evidence>
<evidence type="ECO:0000313" key="2">
    <source>
        <dbReference type="Proteomes" id="UP000031972"/>
    </source>
</evidence>
<dbReference type="PATRIC" id="fig|220754.4.peg.3114"/>
<sequence>MLYCIMIILPKLLTSGEKMKKKKGLMNEHIYFHQTSLY</sequence>
<name>A0A0C2R882_9BACL</name>
<dbReference type="EMBL" id="JXRR01000017">
    <property type="protein sequence ID" value="KIL46425.1"/>
    <property type="molecule type" value="Genomic_DNA"/>
</dbReference>
<organism evidence="1 2">
    <name type="scientific">Jeotgalibacillus campisalis</name>
    <dbReference type="NCBI Taxonomy" id="220754"/>
    <lineage>
        <taxon>Bacteria</taxon>
        <taxon>Bacillati</taxon>
        <taxon>Bacillota</taxon>
        <taxon>Bacilli</taxon>
        <taxon>Bacillales</taxon>
        <taxon>Caryophanaceae</taxon>
        <taxon>Jeotgalibacillus</taxon>
    </lineage>
</organism>